<evidence type="ECO:0000313" key="5">
    <source>
        <dbReference type="Proteomes" id="UP001526430"/>
    </source>
</evidence>
<dbReference type="Proteomes" id="UP001526430">
    <property type="component" value="Unassembled WGS sequence"/>
</dbReference>
<dbReference type="RefSeq" id="WP_301591261.1">
    <property type="nucleotide sequence ID" value="NZ_JAPFQI010000013.1"/>
</dbReference>
<keyword evidence="2" id="KW-0560">Oxidoreductase</keyword>
<evidence type="ECO:0000256" key="2">
    <source>
        <dbReference type="ARBA" id="ARBA00023002"/>
    </source>
</evidence>
<name>A0ABT3NY65_9PROT</name>
<evidence type="ECO:0000259" key="3">
    <source>
        <dbReference type="PROSITE" id="PS51349"/>
    </source>
</evidence>
<reference evidence="4 5" key="1">
    <citation type="submission" date="2022-10" db="EMBL/GenBank/DDBJ databases">
        <title>Roseococcus glaciei nov., sp. nov., isolated from glacier.</title>
        <authorList>
            <person name="Liu Q."/>
            <person name="Xin Y.-H."/>
        </authorList>
    </citation>
    <scope>NUCLEOTIDE SEQUENCE [LARGE SCALE GENOMIC DNA]</scope>
    <source>
        <strain evidence="4 5">MDT2-1-1</strain>
    </source>
</reference>
<protein>
    <submittedName>
        <fullName evidence="4">Alpha-hydroxy-acid oxidizing protein</fullName>
    </submittedName>
</protein>
<gene>
    <name evidence="4" type="ORF">OF850_15855</name>
</gene>
<evidence type="ECO:0000256" key="1">
    <source>
        <dbReference type="ARBA" id="ARBA00001917"/>
    </source>
</evidence>
<feature type="domain" description="FMN hydroxy acid dehydrogenase" evidence="3">
    <location>
        <begin position="2"/>
        <end position="172"/>
    </location>
</feature>
<dbReference type="SUPFAM" id="SSF51395">
    <property type="entry name" value="FMN-linked oxidoreductases"/>
    <property type="match status" value="1"/>
</dbReference>
<accession>A0ABT3NY65</accession>
<dbReference type="InterPro" id="IPR013785">
    <property type="entry name" value="Aldolase_TIM"/>
</dbReference>
<dbReference type="InterPro" id="IPR000262">
    <property type="entry name" value="FMN-dep_DH"/>
</dbReference>
<comment type="caution">
    <text evidence="4">The sequence shown here is derived from an EMBL/GenBank/DDBJ whole genome shotgun (WGS) entry which is preliminary data.</text>
</comment>
<dbReference type="PANTHER" id="PTHR10578:SF143">
    <property type="entry name" value="FMN-DEPENDENT ALPHA-HYDROXY ACID DEHYDROGENASE PB1A11.03"/>
    <property type="match status" value="1"/>
</dbReference>
<keyword evidence="5" id="KW-1185">Reference proteome</keyword>
<dbReference type="Pfam" id="PF01070">
    <property type="entry name" value="FMN_dh"/>
    <property type="match status" value="1"/>
</dbReference>
<comment type="cofactor">
    <cofactor evidence="1">
        <name>FMN</name>
        <dbReference type="ChEBI" id="CHEBI:58210"/>
    </cofactor>
</comment>
<organism evidence="4 5">
    <name type="scientific">Sabulicella glaciei</name>
    <dbReference type="NCBI Taxonomy" id="2984948"/>
    <lineage>
        <taxon>Bacteria</taxon>
        <taxon>Pseudomonadati</taxon>
        <taxon>Pseudomonadota</taxon>
        <taxon>Alphaproteobacteria</taxon>
        <taxon>Acetobacterales</taxon>
        <taxon>Acetobacteraceae</taxon>
        <taxon>Sabulicella</taxon>
    </lineage>
</organism>
<dbReference type="PANTHER" id="PTHR10578">
    <property type="entry name" value="S -2-HYDROXY-ACID OXIDASE-RELATED"/>
    <property type="match status" value="1"/>
</dbReference>
<dbReference type="EMBL" id="JAPFQI010000013">
    <property type="protein sequence ID" value="MCW8087108.1"/>
    <property type="molecule type" value="Genomic_DNA"/>
</dbReference>
<dbReference type="InterPro" id="IPR037396">
    <property type="entry name" value="FMN_HAD"/>
</dbReference>
<evidence type="ECO:0000313" key="4">
    <source>
        <dbReference type="EMBL" id="MCW8087108.1"/>
    </source>
</evidence>
<dbReference type="Gene3D" id="3.20.20.70">
    <property type="entry name" value="Aldolase class I"/>
    <property type="match status" value="1"/>
</dbReference>
<dbReference type="PROSITE" id="PS51349">
    <property type="entry name" value="FMN_HYDROXY_ACID_DH_2"/>
    <property type="match status" value="1"/>
</dbReference>
<proteinExistence type="predicted"/>
<sequence length="172" mass="18399">MRRAERFLALSDFEAAGRRHLPRMLHGFVAGAAETDQSLRDNRAAFAEWGFVPRALADTSGRSQEATLLDATHAAPFGIAPMGAGAICAYRSDIVLARAAASAGIPMVTSASSLIPLEEIRAAGSDWYQAYLPGEEGRIEALVERVARAGYGTFVLTADVPVPANRENNLRN</sequence>